<dbReference type="AlphaFoldDB" id="A0A922L7R2"/>
<accession>A0A922L7R2</accession>
<evidence type="ECO:0000313" key="2">
    <source>
        <dbReference type="Proteomes" id="UP000790347"/>
    </source>
</evidence>
<keyword evidence="2" id="KW-1185">Reference proteome</keyword>
<organism evidence="1 2">
    <name type="scientific">Dermatophagoides farinae</name>
    <name type="common">American house dust mite</name>
    <dbReference type="NCBI Taxonomy" id="6954"/>
    <lineage>
        <taxon>Eukaryota</taxon>
        <taxon>Metazoa</taxon>
        <taxon>Ecdysozoa</taxon>
        <taxon>Arthropoda</taxon>
        <taxon>Chelicerata</taxon>
        <taxon>Arachnida</taxon>
        <taxon>Acari</taxon>
        <taxon>Acariformes</taxon>
        <taxon>Sarcoptiformes</taxon>
        <taxon>Astigmata</taxon>
        <taxon>Psoroptidia</taxon>
        <taxon>Analgoidea</taxon>
        <taxon>Pyroglyphidae</taxon>
        <taxon>Dermatophagoidinae</taxon>
        <taxon>Dermatophagoides</taxon>
    </lineage>
</organism>
<dbReference type="Proteomes" id="UP000790347">
    <property type="component" value="Unassembled WGS sequence"/>
</dbReference>
<proteinExistence type="predicted"/>
<sequence length="183" mass="21849">MKMCIDNNIIILHNISSILFKKYFISIQGQLSNGNQVRVEFTKSNIFKNQLLIGFWFNNDITDFFRFNCFTTSCFKLNFLKFRINKIFIINCDSTASNLAVKVSSQTRSGPDVYLQDPYMTKLRIQFCSVRLFPIYLTRTSNGWYRDNFHMIDIENHQVEFHFQEIYYSHRIEMQILQLIAIF</sequence>
<gene>
    <name evidence="1" type="ORF">DERF_006012</name>
</gene>
<comment type="caution">
    <text evidence="1">The sequence shown here is derived from an EMBL/GenBank/DDBJ whole genome shotgun (WGS) entry which is preliminary data.</text>
</comment>
<protein>
    <submittedName>
        <fullName evidence="1">Uncharacterized protein</fullName>
    </submittedName>
</protein>
<evidence type="ECO:0000313" key="1">
    <source>
        <dbReference type="EMBL" id="KAH9522443.1"/>
    </source>
</evidence>
<name>A0A922L7R2_DERFA</name>
<reference evidence="1" key="1">
    <citation type="submission" date="2013-05" db="EMBL/GenBank/DDBJ databases">
        <authorList>
            <person name="Yim A.K.Y."/>
            <person name="Chan T.F."/>
            <person name="Ji K.M."/>
            <person name="Liu X.Y."/>
            <person name="Zhou J.W."/>
            <person name="Li R.Q."/>
            <person name="Yang K.Y."/>
            <person name="Li J."/>
            <person name="Li M."/>
            <person name="Law P.T.W."/>
            <person name="Wu Y.L."/>
            <person name="Cai Z.L."/>
            <person name="Qin H."/>
            <person name="Bao Y."/>
            <person name="Leung R.K.K."/>
            <person name="Ng P.K.S."/>
            <person name="Zou J."/>
            <person name="Zhong X.J."/>
            <person name="Ran P.X."/>
            <person name="Zhong N.S."/>
            <person name="Liu Z.G."/>
            <person name="Tsui S.K.W."/>
        </authorList>
    </citation>
    <scope>NUCLEOTIDE SEQUENCE</scope>
    <source>
        <strain evidence="1">Derf</strain>
        <tissue evidence="1">Whole organism</tissue>
    </source>
</reference>
<reference evidence="1" key="2">
    <citation type="journal article" date="2022" name="Res Sq">
        <title>Comparative Genomics Reveals Insights into the Divergent Evolution of Astigmatic Mites and Household Pest Adaptations.</title>
        <authorList>
            <person name="Xiong Q."/>
            <person name="Wan A.T.-Y."/>
            <person name="Liu X.-Y."/>
            <person name="Fung C.S.-H."/>
            <person name="Xiao X."/>
            <person name="Malainual N."/>
            <person name="Hou J."/>
            <person name="Wang L."/>
            <person name="Wang M."/>
            <person name="Yang K."/>
            <person name="Cui Y."/>
            <person name="Leung E."/>
            <person name="Nong W."/>
            <person name="Shin S.-K."/>
            <person name="Au S."/>
            <person name="Jeong K.Y."/>
            <person name="Chew F.T."/>
            <person name="Hui J."/>
            <person name="Leung T.F."/>
            <person name="Tungtrongchitr A."/>
            <person name="Zhong N."/>
            <person name="Liu Z."/>
            <person name="Tsui S."/>
        </authorList>
    </citation>
    <scope>NUCLEOTIDE SEQUENCE</scope>
    <source>
        <strain evidence="1">Derf</strain>
        <tissue evidence="1">Whole organism</tissue>
    </source>
</reference>
<dbReference type="EMBL" id="ASGP02000002">
    <property type="protein sequence ID" value="KAH9522443.1"/>
    <property type="molecule type" value="Genomic_DNA"/>
</dbReference>